<evidence type="ECO:0000256" key="8">
    <source>
        <dbReference type="ARBA" id="ARBA00022833"/>
    </source>
</evidence>
<dbReference type="Gene3D" id="1.10.132.30">
    <property type="match status" value="1"/>
</dbReference>
<dbReference type="STRING" id="1890364.A0A2P6NYU7"/>
<evidence type="ECO:0000256" key="1">
    <source>
        <dbReference type="ARBA" id="ARBA00004123"/>
    </source>
</evidence>
<dbReference type="Gene3D" id="6.10.250.2940">
    <property type="match status" value="1"/>
</dbReference>
<dbReference type="EMBL" id="MDYQ01000005">
    <property type="protein sequence ID" value="PRP89125.1"/>
    <property type="molecule type" value="Genomic_DNA"/>
</dbReference>
<dbReference type="Pfam" id="PF00623">
    <property type="entry name" value="RNA_pol_Rpb1_2"/>
    <property type="match status" value="1"/>
</dbReference>
<dbReference type="Gene3D" id="6.20.50.80">
    <property type="match status" value="1"/>
</dbReference>
<evidence type="ECO:0000256" key="11">
    <source>
        <dbReference type="ARBA" id="ARBA00023242"/>
    </source>
</evidence>
<dbReference type="FunFam" id="1.10.132.30:FF:000001">
    <property type="entry name" value="DNA-directed RNA polymerase subunit"/>
    <property type="match status" value="1"/>
</dbReference>
<dbReference type="PANTHER" id="PTHR48446:SF1">
    <property type="entry name" value="DNA-DIRECTED RNA POLYMERASE SUBUNIT BETA' N-TERMINAL SECTION"/>
    <property type="match status" value="1"/>
</dbReference>
<protein>
    <recommendedName>
        <fullName evidence="14">DNA-directed RNA polymerase subunit</fullName>
        <ecNumber evidence="14">2.7.7.6</ecNumber>
    </recommendedName>
</protein>
<comment type="catalytic activity">
    <reaction evidence="12 14">
        <text>RNA(n) + a ribonucleoside 5'-triphosphate = RNA(n+1) + diphosphate</text>
        <dbReference type="Rhea" id="RHEA:21248"/>
        <dbReference type="Rhea" id="RHEA-COMP:14527"/>
        <dbReference type="Rhea" id="RHEA-COMP:17342"/>
        <dbReference type="ChEBI" id="CHEBI:33019"/>
        <dbReference type="ChEBI" id="CHEBI:61557"/>
        <dbReference type="ChEBI" id="CHEBI:140395"/>
        <dbReference type="EC" id="2.7.7.6"/>
    </reaction>
</comment>
<evidence type="ECO:0000256" key="6">
    <source>
        <dbReference type="ARBA" id="ARBA00022695"/>
    </source>
</evidence>
<dbReference type="Pfam" id="PF04997">
    <property type="entry name" value="RNA_pol_Rpb1_1"/>
    <property type="match status" value="1"/>
</dbReference>
<dbReference type="InParanoid" id="A0A2P6NYU7"/>
<dbReference type="Gene3D" id="3.30.1490.180">
    <property type="entry name" value="RNA polymerase ii"/>
    <property type="match status" value="1"/>
</dbReference>
<evidence type="ECO:0000256" key="7">
    <source>
        <dbReference type="ARBA" id="ARBA00022723"/>
    </source>
</evidence>
<keyword evidence="8" id="KW-0862">Zinc</keyword>
<dbReference type="OrthoDB" id="270392at2759"/>
<feature type="compositionally biased region" description="Basic and acidic residues" evidence="15">
    <location>
        <begin position="447"/>
        <end position="457"/>
    </location>
</feature>
<dbReference type="GO" id="GO:0046872">
    <property type="term" value="F:metal ion binding"/>
    <property type="evidence" value="ECO:0007669"/>
    <property type="project" value="UniProtKB-KW"/>
</dbReference>
<keyword evidence="18" id="KW-1185">Reference proteome</keyword>
<dbReference type="NCBIfam" id="NF006336">
    <property type="entry name" value="PRK08566.1"/>
    <property type="match status" value="1"/>
</dbReference>
<name>A0A2P6NYU7_9EUKA</name>
<evidence type="ECO:0000313" key="17">
    <source>
        <dbReference type="EMBL" id="PRP89125.1"/>
    </source>
</evidence>
<dbReference type="GO" id="GO:0006351">
    <property type="term" value="P:DNA-templated transcription"/>
    <property type="evidence" value="ECO:0007669"/>
    <property type="project" value="InterPro"/>
</dbReference>
<evidence type="ECO:0000256" key="4">
    <source>
        <dbReference type="ARBA" id="ARBA00022478"/>
    </source>
</evidence>
<feature type="region of interest" description="Disordered" evidence="15">
    <location>
        <begin position="440"/>
        <end position="460"/>
    </location>
</feature>
<keyword evidence="5 14" id="KW-0808">Transferase</keyword>
<dbReference type="Pfam" id="PF05000">
    <property type="entry name" value="RNA_pol_Rpb1_4"/>
    <property type="match status" value="1"/>
</dbReference>
<evidence type="ECO:0000256" key="5">
    <source>
        <dbReference type="ARBA" id="ARBA00022679"/>
    </source>
</evidence>
<feature type="region of interest" description="Disordered" evidence="15">
    <location>
        <begin position="1"/>
        <end position="20"/>
    </location>
</feature>
<dbReference type="CDD" id="cd02736">
    <property type="entry name" value="RNAP_III_Rpc1_C"/>
    <property type="match status" value="1"/>
</dbReference>
<dbReference type="SMART" id="SM00663">
    <property type="entry name" value="RPOLA_N"/>
    <property type="match status" value="1"/>
</dbReference>
<dbReference type="InterPro" id="IPR038120">
    <property type="entry name" value="Rpb1_funnel_sf"/>
</dbReference>
<accession>A0A2P6NYU7</accession>
<gene>
    <name evidence="17" type="ORF">PROFUN_01845</name>
</gene>
<evidence type="ECO:0000256" key="12">
    <source>
        <dbReference type="ARBA" id="ARBA00048552"/>
    </source>
</evidence>
<dbReference type="GO" id="GO:0005634">
    <property type="term" value="C:nucleus"/>
    <property type="evidence" value="ECO:0007669"/>
    <property type="project" value="UniProtKB-SubCell"/>
</dbReference>
<dbReference type="InterPro" id="IPR035697">
    <property type="entry name" value="RNAP_III_RPC1_N"/>
</dbReference>
<evidence type="ECO:0000256" key="10">
    <source>
        <dbReference type="ARBA" id="ARBA00023163"/>
    </source>
</evidence>
<dbReference type="InterPro" id="IPR042102">
    <property type="entry name" value="RNA_pol_Rpb1_3_sf"/>
</dbReference>
<dbReference type="InterPro" id="IPR007066">
    <property type="entry name" value="RNA_pol_Rpb1_3"/>
</dbReference>
<dbReference type="InterPro" id="IPR007080">
    <property type="entry name" value="RNA_pol_Rpb1_1"/>
</dbReference>
<dbReference type="InterPro" id="IPR006592">
    <property type="entry name" value="RNA_pol_N"/>
</dbReference>
<dbReference type="GO" id="GO:0003677">
    <property type="term" value="F:DNA binding"/>
    <property type="evidence" value="ECO:0007669"/>
    <property type="project" value="InterPro"/>
</dbReference>
<reference evidence="17 18" key="1">
    <citation type="journal article" date="2018" name="Genome Biol. Evol.">
        <title>Multiple Roots of Fruiting Body Formation in Amoebozoa.</title>
        <authorList>
            <person name="Hillmann F."/>
            <person name="Forbes G."/>
            <person name="Novohradska S."/>
            <person name="Ferling I."/>
            <person name="Riege K."/>
            <person name="Groth M."/>
            <person name="Westermann M."/>
            <person name="Marz M."/>
            <person name="Spaller T."/>
            <person name="Winckler T."/>
            <person name="Schaap P."/>
            <person name="Glockner G."/>
        </authorList>
    </citation>
    <scope>NUCLEOTIDE SEQUENCE [LARGE SCALE GENOMIC DNA]</scope>
    <source>
        <strain evidence="17 18">Jena</strain>
    </source>
</reference>
<evidence type="ECO:0000259" key="16">
    <source>
        <dbReference type="SMART" id="SM00663"/>
    </source>
</evidence>
<comment type="subcellular location">
    <subcellularLocation>
        <location evidence="1">Nucleus</location>
    </subcellularLocation>
</comment>
<comment type="function">
    <text evidence="13">DNA-dependent RNA polymerase catalyzes the transcription of DNA into RNA using the four ribonucleoside triphosphates as substrates. Largest and catalytic core component of RNA polymerase III which synthesizes small RNAs, such as 5S rRNA and tRNAs. Forms the polymerase active center together with the second largest subunit. A single-stranded DNA template strand of the promoter is positioned within the central active site cleft of Pol III. A bridging helix emanates from RPC1 and crosses the cleft near the catalytic site and is thought to promote translocation of Pol III by acting as a ratchet that moves the RNA-DNA hybrid through the active site by switching from straight to bent conformations at each step of nucleotide addition.</text>
</comment>
<dbReference type="FunFam" id="1.10.150.390:FF:000004">
    <property type="entry name" value="DNA-directed RNA polymerase subunit"/>
    <property type="match status" value="1"/>
</dbReference>
<comment type="similarity">
    <text evidence="2 14">Belongs to the RNA polymerase beta' chain family.</text>
</comment>
<organism evidence="17 18">
    <name type="scientific">Planoprotostelium fungivorum</name>
    <dbReference type="NCBI Taxonomy" id="1890364"/>
    <lineage>
        <taxon>Eukaryota</taxon>
        <taxon>Amoebozoa</taxon>
        <taxon>Evosea</taxon>
        <taxon>Variosea</taxon>
        <taxon>Cavosteliida</taxon>
        <taxon>Cavosteliaceae</taxon>
        <taxon>Planoprotostelium</taxon>
    </lineage>
</organism>
<evidence type="ECO:0000256" key="9">
    <source>
        <dbReference type="ARBA" id="ARBA00022842"/>
    </source>
</evidence>
<evidence type="ECO:0000256" key="15">
    <source>
        <dbReference type="SAM" id="MobiDB-lite"/>
    </source>
</evidence>
<evidence type="ECO:0000256" key="3">
    <source>
        <dbReference type="ARBA" id="ARBA00011206"/>
    </source>
</evidence>
<dbReference type="FunFam" id="3.30.1490.180:FF:000002">
    <property type="entry name" value="DNA-directed RNA polymerase subunit"/>
    <property type="match status" value="1"/>
</dbReference>
<dbReference type="EC" id="2.7.7.6" evidence="14"/>
<dbReference type="InterPro" id="IPR035698">
    <property type="entry name" value="RNAP_III_Rpc1_C"/>
</dbReference>
<keyword evidence="4 14" id="KW-0240">DNA-directed RNA polymerase</keyword>
<proteinExistence type="inferred from homology"/>
<dbReference type="InterPro" id="IPR007083">
    <property type="entry name" value="RNA_pol_Rpb1_4"/>
</dbReference>
<evidence type="ECO:0000313" key="18">
    <source>
        <dbReference type="Proteomes" id="UP000241769"/>
    </source>
</evidence>
<sequence>MNASAGPVDNSKKKGQREMTAVAGPIRPIDASLKEFVEEHEAPKRLSHIQFGMFSAQDMTRMSEIRVVTNHTRDELKRPKIGGCLDLRLGTSRKAVECRTCGLKMQDCIGHFGYVSLGLPVFHIGYYKNIIAVLNMVCKKCSRILLTEDERKVWLKKMTNAVVHRKQQLIKQLLALTKKHTECCHCSYQNGIAKKIGVMRIVHERFKGAKQQQENADALALQFKEAIGFNTELKGLMPKLTQEEMNPLTVLKIFEKIINEDCLLLDMHPEHSRPENMIMTTILVPPTIIRPSVEMDANTNEDDLTSKLGEIIQISNTIRDVISKGQVLALLYEDWDFLQLHCALLINSEMPGLPAGLKPERTIRALCQRLKGKTGRFRGNLSGKRADFTSRTVISPDPNLRIDEVAVPELVAKILTYPEKVNKCNIEHLRKLIINGPDQHPGANYVDKNDGNRRSDNMNKNSLSLRFANRDRVAKELKIGDIVERHVLDGDIVLFNRQPSLHKISIMCHKARVMPGRTLRFNECVCTPYNADFDGDEMNLHVPQTEEARAEALVLMGVTHNLITPRSGEPLIAATQDFLTTAYLLTQRDTFYDRSRISQIIVGAYDALGQFDLPPPAIVKPIELWTGKQIFNMLICQSFDSPIKINLEVKSRSYTGRDEHMCRNDGWVCFQSSELISGVLDKTTLGSGNKNNIFHIIMRDFSPYEAVNCMSRLSKLCARWITNHGFSIGISDVTPSQLLKDKKGELVQQGYNKCDELIAQYNRGTLKTMPGCNSEVTLESMLNGELSDIREKAGNTCVSELHRLNSPLIMALSGSKGSNINISQMVACVGQQTVNGSRIPNGFLHRSLPHFEVHSRFPAAKGFVANSFFTGLTPTEFFFHTMGGREGLVDTAVKTADTGYMQRRLVKALEDLAVGYDETVRNAINGIVQFTYGDDGLDPAGMEAVGKPVDMIRLLAQSRSVFPDPDRREPSLMPADVKEVLEETLKREEWKDATLVFRDEIVNFWETFNKDLIAKYKSQGFDVDMSTSGAHGKEMETPLQAAADNLKRITKKQMDYFLTTASQKYFRAKVEPATAVGAVGAQSIGEPATQMTLKTFHFAGVASMNVTLGVPRIKEIMNASKKISTPIISAELVTCNSEAVARIVQGRIQKTTLGQIVEYISEVYDGKLTIEIKLDMEAIKLNQLEITTESVRNAILAQKKLMRLTPDEVSVSNDMIIIACKAMTNKKETIEPLFRAIHFKNILPNILVKGIPGVERAVINVEKGKYSLLVEGDALSAVMAIPGVVGKKTISNHVMTVQSSLGIEAARKKIIDEIGTTMKDHGIQIDSRHLTLLADVMTYKGEVLGINRFGIGKMRDSVFMLASFEKTTDHLFEAAMRGRVEPIEGISECIIMGVPIPIGTGMFKLLHQTSTYELQQKSLLLDSPNYTVDIVKTISK</sequence>
<evidence type="ECO:0000256" key="13">
    <source>
        <dbReference type="ARBA" id="ARBA00058108"/>
    </source>
</evidence>
<comment type="subunit">
    <text evidence="3">Component of the RNA polymerase III (Pol III) complex consisting of 17 subunits.</text>
</comment>
<dbReference type="FunFam" id="4.10.860.120:FF:000004">
    <property type="entry name" value="DNA-directed RNA polymerase subunit"/>
    <property type="match status" value="1"/>
</dbReference>
<evidence type="ECO:0000256" key="2">
    <source>
        <dbReference type="ARBA" id="ARBA00006460"/>
    </source>
</evidence>
<feature type="domain" description="RNA polymerase N-terminal" evidence="16">
    <location>
        <begin position="275"/>
        <end position="586"/>
    </location>
</feature>
<dbReference type="PANTHER" id="PTHR48446">
    <property type="entry name" value="DNA-DIRECTED RNA POLYMERASE SUBUNIT BETA' N-TERMINAL SECTION"/>
    <property type="match status" value="1"/>
</dbReference>
<dbReference type="GO" id="GO:0000428">
    <property type="term" value="C:DNA-directed RNA polymerase complex"/>
    <property type="evidence" value="ECO:0007669"/>
    <property type="project" value="UniProtKB-KW"/>
</dbReference>
<comment type="caution">
    <text evidence="17">The sequence shown here is derived from an EMBL/GenBank/DDBJ whole genome shotgun (WGS) entry which is preliminary data.</text>
</comment>
<dbReference type="SUPFAM" id="SSF64484">
    <property type="entry name" value="beta and beta-prime subunits of DNA dependent RNA-polymerase"/>
    <property type="match status" value="1"/>
</dbReference>
<keyword evidence="6 14" id="KW-0548">Nucleotidyltransferase</keyword>
<dbReference type="Pfam" id="PF04983">
    <property type="entry name" value="RNA_pol_Rpb1_3"/>
    <property type="match status" value="1"/>
</dbReference>
<dbReference type="Pfam" id="PF04998">
    <property type="entry name" value="RNA_pol_Rpb1_5"/>
    <property type="match status" value="1"/>
</dbReference>
<dbReference type="InterPro" id="IPR015700">
    <property type="entry name" value="RPC1"/>
</dbReference>
<keyword evidence="11" id="KW-0539">Nucleus</keyword>
<dbReference type="Gene3D" id="1.10.150.390">
    <property type="match status" value="1"/>
</dbReference>
<dbReference type="Gene3D" id="1.10.274.100">
    <property type="entry name" value="RNA polymerase Rpb1, domain 3"/>
    <property type="match status" value="1"/>
</dbReference>
<dbReference type="CDD" id="cd02583">
    <property type="entry name" value="RNAP_III_RPC1_N"/>
    <property type="match status" value="1"/>
</dbReference>
<dbReference type="Gene3D" id="4.10.860.120">
    <property type="entry name" value="RNA polymerase II, clamp domain"/>
    <property type="match status" value="1"/>
</dbReference>
<dbReference type="GO" id="GO:0003899">
    <property type="term" value="F:DNA-directed RNA polymerase activity"/>
    <property type="evidence" value="ECO:0007669"/>
    <property type="project" value="UniProtKB-EC"/>
</dbReference>
<dbReference type="FunFam" id="1.10.274.100:FF:000008">
    <property type="entry name" value="DNA-directed RNA polymerase subunit"/>
    <property type="match status" value="1"/>
</dbReference>
<keyword evidence="9" id="KW-0460">Magnesium</keyword>
<keyword evidence="7" id="KW-0479">Metal-binding</keyword>
<keyword evidence="10 14" id="KW-0804">Transcription</keyword>
<evidence type="ECO:0000256" key="14">
    <source>
        <dbReference type="RuleBase" id="RU004279"/>
    </source>
</evidence>
<dbReference type="FunCoup" id="A0A2P6NYU7">
    <property type="interactions" value="596"/>
</dbReference>
<dbReference type="InterPro" id="IPR007081">
    <property type="entry name" value="RNA_pol_Rpb1_5"/>
</dbReference>
<dbReference type="Proteomes" id="UP000241769">
    <property type="component" value="Unassembled WGS sequence"/>
</dbReference>
<dbReference type="InterPro" id="IPR000722">
    <property type="entry name" value="RNA_pol_asu"/>
</dbReference>
<dbReference type="FunFam" id="2.40.40.20:FF:000019">
    <property type="entry name" value="DNA-directed RNA polymerase II subunit RPB1"/>
    <property type="match status" value="1"/>
</dbReference>
<dbReference type="Gene3D" id="2.40.40.20">
    <property type="match status" value="1"/>
</dbReference>
<dbReference type="InterPro" id="IPR044893">
    <property type="entry name" value="RNA_pol_Rpb1_clamp_domain"/>
</dbReference>